<organism evidence="2 3">
    <name type="scientific">Qiania dongpingensis</name>
    <dbReference type="NCBI Taxonomy" id="2763669"/>
    <lineage>
        <taxon>Bacteria</taxon>
        <taxon>Bacillati</taxon>
        <taxon>Bacillota</taxon>
        <taxon>Clostridia</taxon>
        <taxon>Lachnospirales</taxon>
        <taxon>Lachnospiraceae</taxon>
        <taxon>Qiania</taxon>
    </lineage>
</organism>
<dbReference type="InterPro" id="IPR001226">
    <property type="entry name" value="Flavodoxin_CS"/>
</dbReference>
<evidence type="ECO:0000259" key="1">
    <source>
        <dbReference type="PROSITE" id="PS50902"/>
    </source>
</evidence>
<gene>
    <name evidence="2" type="ORF">H9Q78_11435</name>
</gene>
<dbReference type="Proteomes" id="UP000515823">
    <property type="component" value="Chromosome"/>
</dbReference>
<evidence type="ECO:0000313" key="2">
    <source>
        <dbReference type="EMBL" id="QNM05052.1"/>
    </source>
</evidence>
<dbReference type="InterPro" id="IPR008254">
    <property type="entry name" value="Flavodoxin/NO_synth"/>
</dbReference>
<evidence type="ECO:0000313" key="3">
    <source>
        <dbReference type="Proteomes" id="UP000515823"/>
    </source>
</evidence>
<dbReference type="GO" id="GO:0009055">
    <property type="term" value="F:electron transfer activity"/>
    <property type="evidence" value="ECO:0007669"/>
    <property type="project" value="InterPro"/>
</dbReference>
<dbReference type="AlphaFoldDB" id="A0A7G9G2M0"/>
<dbReference type="PROSITE" id="PS50902">
    <property type="entry name" value="FLAVODOXIN_LIKE"/>
    <property type="match status" value="1"/>
</dbReference>
<dbReference type="InterPro" id="IPR029039">
    <property type="entry name" value="Flavoprotein-like_sf"/>
</dbReference>
<sequence length="167" mass="18858">MKITILYYSETGNTEKMAMFVKEGILSQAPEAEVELMNLKDEDSMNVEFLNASEAVVFGTPCYVANLCWQMKKFFDTRWDCKLADKLAACFATANCMWGGADIAIQTVLQHAMTRGMFSYASGAGNGRPFIHLGPIALRDELEEKADLFRIFGRRVAEKTEKYFVKH</sequence>
<dbReference type="PROSITE" id="PS00201">
    <property type="entry name" value="FLAVODOXIN"/>
    <property type="match status" value="1"/>
</dbReference>
<dbReference type="Gene3D" id="3.40.50.360">
    <property type="match status" value="1"/>
</dbReference>
<dbReference type="RefSeq" id="WP_249301852.1">
    <property type="nucleotide sequence ID" value="NZ_CP060634.1"/>
</dbReference>
<dbReference type="GO" id="GO:0016651">
    <property type="term" value="F:oxidoreductase activity, acting on NAD(P)H"/>
    <property type="evidence" value="ECO:0007669"/>
    <property type="project" value="UniProtKB-ARBA"/>
</dbReference>
<accession>A0A7G9G2M0</accession>
<proteinExistence type="predicted"/>
<reference evidence="2 3" key="1">
    <citation type="submission" date="2020-08" db="EMBL/GenBank/DDBJ databases">
        <authorList>
            <person name="Liu C."/>
            <person name="Sun Q."/>
        </authorList>
    </citation>
    <scope>NUCLEOTIDE SEQUENCE [LARGE SCALE GENOMIC DNA]</scope>
    <source>
        <strain evidence="2 3">NSJ-38</strain>
    </source>
</reference>
<feature type="domain" description="Flavodoxin-like" evidence="1">
    <location>
        <begin position="3"/>
        <end position="157"/>
    </location>
</feature>
<dbReference type="Pfam" id="PF00258">
    <property type="entry name" value="Flavodoxin_1"/>
    <property type="match status" value="1"/>
</dbReference>
<dbReference type="EMBL" id="CP060634">
    <property type="protein sequence ID" value="QNM05052.1"/>
    <property type="molecule type" value="Genomic_DNA"/>
</dbReference>
<dbReference type="GO" id="GO:0010181">
    <property type="term" value="F:FMN binding"/>
    <property type="evidence" value="ECO:0007669"/>
    <property type="project" value="InterPro"/>
</dbReference>
<dbReference type="SUPFAM" id="SSF52218">
    <property type="entry name" value="Flavoproteins"/>
    <property type="match status" value="1"/>
</dbReference>
<dbReference type="KEGG" id="qdo:H9Q78_11435"/>
<keyword evidence="3" id="KW-1185">Reference proteome</keyword>
<name>A0A7G9G2M0_9FIRM</name>
<protein>
    <submittedName>
        <fullName evidence="2">Flavodoxin family protein</fullName>
    </submittedName>
</protein>